<keyword evidence="1" id="KW-1133">Transmembrane helix</keyword>
<dbReference type="EMBL" id="JAATIP010000167">
    <property type="protein sequence ID" value="KAF4364406.1"/>
    <property type="molecule type" value="Genomic_DNA"/>
</dbReference>
<dbReference type="EMBL" id="JAATIQ010000101">
    <property type="protein sequence ID" value="KAF4382320.1"/>
    <property type="molecule type" value="Genomic_DNA"/>
</dbReference>
<feature type="transmembrane region" description="Helical" evidence="1">
    <location>
        <begin position="51"/>
        <end position="72"/>
    </location>
</feature>
<evidence type="ECO:0000313" key="4">
    <source>
        <dbReference type="Proteomes" id="UP000525078"/>
    </source>
</evidence>
<evidence type="ECO:0000256" key="1">
    <source>
        <dbReference type="SAM" id="Phobius"/>
    </source>
</evidence>
<name>A0A7J6F1A5_CANSA</name>
<keyword evidence="1" id="KW-0472">Membrane</keyword>
<keyword evidence="5" id="KW-1185">Reference proteome</keyword>
<evidence type="ECO:0000313" key="2">
    <source>
        <dbReference type="EMBL" id="KAF4364406.1"/>
    </source>
</evidence>
<organism evidence="2 4">
    <name type="scientific">Cannabis sativa</name>
    <name type="common">Hemp</name>
    <name type="synonym">Marijuana</name>
    <dbReference type="NCBI Taxonomy" id="3483"/>
    <lineage>
        <taxon>Eukaryota</taxon>
        <taxon>Viridiplantae</taxon>
        <taxon>Streptophyta</taxon>
        <taxon>Embryophyta</taxon>
        <taxon>Tracheophyta</taxon>
        <taxon>Spermatophyta</taxon>
        <taxon>Magnoliopsida</taxon>
        <taxon>eudicotyledons</taxon>
        <taxon>Gunneridae</taxon>
        <taxon>Pentapetalae</taxon>
        <taxon>rosids</taxon>
        <taxon>fabids</taxon>
        <taxon>Rosales</taxon>
        <taxon>Cannabaceae</taxon>
        <taxon>Cannabis</taxon>
    </lineage>
</organism>
<accession>A0A7J6F1A5</accession>
<dbReference type="Proteomes" id="UP000525078">
    <property type="component" value="Unassembled WGS sequence"/>
</dbReference>
<sequence length="129" mass="14224">MAKPNQNLARAIHLAGKDNISLPTVNCDELIFEIQSRSLINSGLFSNTTKIYKLVLVILLSVVTLVLFAQFVTSSSSVSLRASKPLSYISKPQSLSFNRSIDAFLVASEIISSGPWWSFWCYCLGAIHL</sequence>
<dbReference type="Proteomes" id="UP000583929">
    <property type="component" value="Unassembled WGS sequence"/>
</dbReference>
<proteinExistence type="predicted"/>
<protein>
    <submittedName>
        <fullName evidence="2">Uncharacterized protein</fullName>
    </submittedName>
</protein>
<evidence type="ECO:0000313" key="3">
    <source>
        <dbReference type="EMBL" id="KAF4382320.1"/>
    </source>
</evidence>
<keyword evidence="1" id="KW-0812">Transmembrane</keyword>
<dbReference type="AlphaFoldDB" id="A0A7J6F1A5"/>
<reference evidence="4 5" key="1">
    <citation type="journal article" date="2020" name="bioRxiv">
        <title>Sequence and annotation of 42 cannabis genomes reveals extensive copy number variation in cannabinoid synthesis and pathogen resistance genes.</title>
        <authorList>
            <person name="Mckernan K.J."/>
            <person name="Helbert Y."/>
            <person name="Kane L.T."/>
            <person name="Ebling H."/>
            <person name="Zhang L."/>
            <person name="Liu B."/>
            <person name="Eaton Z."/>
            <person name="Mclaughlin S."/>
            <person name="Kingan S."/>
            <person name="Baybayan P."/>
            <person name="Concepcion G."/>
            <person name="Jordan M."/>
            <person name="Riva A."/>
            <person name="Barbazuk W."/>
            <person name="Harkins T."/>
        </authorList>
    </citation>
    <scope>NUCLEOTIDE SEQUENCE [LARGE SCALE GENOMIC DNA]</scope>
    <source>
        <strain evidence="4 5">cv. Jamaican Lion 4</strain>
        <strain evidence="3">Father</strain>
        <strain evidence="2">Mother</strain>
        <tissue evidence="2">Leaf</tissue>
    </source>
</reference>
<evidence type="ECO:0000313" key="5">
    <source>
        <dbReference type="Proteomes" id="UP000583929"/>
    </source>
</evidence>
<comment type="caution">
    <text evidence="2">The sequence shown here is derived from an EMBL/GenBank/DDBJ whole genome shotgun (WGS) entry which is preliminary data.</text>
</comment>
<gene>
    <name evidence="2" type="ORF">F8388_006983</name>
    <name evidence="3" type="ORF">G4B88_011272</name>
</gene>